<dbReference type="InterPro" id="IPR005195">
    <property type="entry name" value="Glyco_hydro_65_M"/>
</dbReference>
<gene>
    <name evidence="6" type="ORF">NADFUDRAFT_8889</name>
</gene>
<feature type="domain" description="Glycoside hydrolase family 65 N-terminal" evidence="5">
    <location>
        <begin position="19"/>
        <end position="288"/>
    </location>
</feature>
<dbReference type="OrthoDB" id="200349at2759"/>
<dbReference type="InterPro" id="IPR011013">
    <property type="entry name" value="Gal_mutarotase_sf_dom"/>
</dbReference>
<dbReference type="InterPro" id="IPR005196">
    <property type="entry name" value="Glyco_hydro_65_N"/>
</dbReference>
<evidence type="ECO:0000256" key="2">
    <source>
        <dbReference type="ARBA" id="ARBA00006768"/>
    </source>
</evidence>
<proteinExistence type="inferred from homology"/>
<dbReference type="Gene3D" id="1.50.10.10">
    <property type="match status" value="1"/>
</dbReference>
<dbReference type="InterPro" id="IPR008928">
    <property type="entry name" value="6-hairpin_glycosidase_sf"/>
</dbReference>
<dbReference type="GO" id="GO:0005993">
    <property type="term" value="P:trehalose catabolic process"/>
    <property type="evidence" value="ECO:0007669"/>
    <property type="project" value="TreeGrafter"/>
</dbReference>
<keyword evidence="6" id="KW-0326">Glycosidase</keyword>
<dbReference type="InterPro" id="IPR012341">
    <property type="entry name" value="6hp_glycosidase-like_sf"/>
</dbReference>
<evidence type="ECO:0000313" key="6">
    <source>
        <dbReference type="EMBL" id="ODQ66509.1"/>
    </source>
</evidence>
<dbReference type="EMBL" id="KV454408">
    <property type="protein sequence ID" value="ODQ66509.1"/>
    <property type="molecule type" value="Genomic_DNA"/>
</dbReference>
<name>A0A1E3PM50_9ASCO</name>
<dbReference type="STRING" id="857566.A0A1E3PM50"/>
<sequence length="883" mass="98084">DKWLLESYEFRNNSFAVQPYVANGYIGIRLPTHGQGYSVDQNTTSPSSGQSPTNGWPLFDPRFTGAFLSGFWNYQLNITATNFPELLEQGGESVISTLPVWSTLLVTDKVTNSTYSTQTKNDSISNYYQSLSFRNGVVHTNLTWSPSGNNVTTNITSPSGYELDYTVLAHRSRPNLGIVRLDITSHTSRSVIISDILDGAGSWRTQFVNSSFADDYSISTAVRPEGVNTTAFEYSSLWFSDPSLLVNSSRTFSNYASKNDSTTSQQIEIMLPANSTYTIIKYVGIASTDAFPSNAQQTAMGAALRAKRFGWDSILIEHNEAWDDIWNSADIIIPDNEQLQTSIRASIYHLLANMRPSSEGTGIGDNSVSISGLSSDSYAGFIFWDADLWMFHGIQALFPQYALSINNYRAKLRDAAIKNAEYYNLNGAIYPWTSSRFGNCTSTGPCVDYQYHLNVDIALANWNYYLSTNDTDWLETQGWPIIRDAADMFTSYVQFNQTITVNEPNGTRNFTSVYNGTRWNSTFYYTLNLTDSDDNDHQVNNDAFTNAGISQLMGWAIAAAEVVGETPSSQWASIKDHMYLPQDEELDLTLEYEGMNGSVPINNADVILLTYPLQFNQTDTRARNNFDYYASKQSSDGLAWTYAVYAINAAKLATSGCSTYTYLLEASQPYLRAPYYQFSETAVDDPSINGGTNPAFPFLTGHGSYLQVYTHGFTGFRVRPDALYLDPMMVPQMPQGYTIKGLKYQGSVFDINVGIENTTVLRRPDESFSSTPDNTEEDNNPVVVRIASRNEMAGDYSIQINQTISVPTFRSDFTFDIDGNIAQCLPVSSNNTWAPGKFPVAINDGDNSTYWQPLDSGLSSLVIDLGDAKNISSAYFLWGAAPP</sequence>
<accession>A0A1E3PM50</accession>
<protein>
    <recommendedName>
        <fullName evidence="3">alpha,alpha-trehalase</fullName>
        <ecNumber evidence="3">3.2.1.28</ecNumber>
    </recommendedName>
</protein>
<evidence type="ECO:0000256" key="3">
    <source>
        <dbReference type="ARBA" id="ARBA00012757"/>
    </source>
</evidence>
<organism evidence="6 7">
    <name type="scientific">Nadsonia fulvescens var. elongata DSM 6958</name>
    <dbReference type="NCBI Taxonomy" id="857566"/>
    <lineage>
        <taxon>Eukaryota</taxon>
        <taxon>Fungi</taxon>
        <taxon>Dikarya</taxon>
        <taxon>Ascomycota</taxon>
        <taxon>Saccharomycotina</taxon>
        <taxon>Dipodascomycetes</taxon>
        <taxon>Dipodascales</taxon>
        <taxon>Dipodascales incertae sedis</taxon>
        <taxon>Nadsonia</taxon>
    </lineage>
</organism>
<feature type="domain" description="Glycoside hydrolase family 65 central catalytic" evidence="4">
    <location>
        <begin position="346"/>
        <end position="594"/>
    </location>
</feature>
<dbReference type="Proteomes" id="UP000095009">
    <property type="component" value="Unassembled WGS sequence"/>
</dbReference>
<dbReference type="InterPro" id="IPR037018">
    <property type="entry name" value="GH65_N"/>
</dbReference>
<keyword evidence="6" id="KW-0378">Hydrolase</keyword>
<dbReference type="AlphaFoldDB" id="A0A1E3PM50"/>
<dbReference type="PANTHER" id="PTHR11051:SF8">
    <property type="entry name" value="PROTEIN-GLUCOSYLGALACTOSYLHYDROXYLYSINE GLUCOSIDASE"/>
    <property type="match status" value="1"/>
</dbReference>
<dbReference type="Pfam" id="PF03632">
    <property type="entry name" value="Glyco_hydro_65m"/>
    <property type="match status" value="1"/>
</dbReference>
<dbReference type="SUPFAM" id="SSF74650">
    <property type="entry name" value="Galactose mutarotase-like"/>
    <property type="match status" value="1"/>
</dbReference>
<evidence type="ECO:0000256" key="1">
    <source>
        <dbReference type="ARBA" id="ARBA00001576"/>
    </source>
</evidence>
<dbReference type="GO" id="GO:0009277">
    <property type="term" value="C:fungal-type cell wall"/>
    <property type="evidence" value="ECO:0007669"/>
    <property type="project" value="TreeGrafter"/>
</dbReference>
<dbReference type="GO" id="GO:0004555">
    <property type="term" value="F:alpha,alpha-trehalase activity"/>
    <property type="evidence" value="ECO:0007669"/>
    <property type="project" value="UniProtKB-EC"/>
</dbReference>
<evidence type="ECO:0000259" key="4">
    <source>
        <dbReference type="Pfam" id="PF03632"/>
    </source>
</evidence>
<reference evidence="6 7" key="1">
    <citation type="journal article" date="2016" name="Proc. Natl. Acad. Sci. U.S.A.">
        <title>Comparative genomics of biotechnologically important yeasts.</title>
        <authorList>
            <person name="Riley R."/>
            <person name="Haridas S."/>
            <person name="Wolfe K.H."/>
            <person name="Lopes M.R."/>
            <person name="Hittinger C.T."/>
            <person name="Goeker M."/>
            <person name="Salamov A.A."/>
            <person name="Wisecaver J.H."/>
            <person name="Long T.M."/>
            <person name="Calvey C.H."/>
            <person name="Aerts A.L."/>
            <person name="Barry K.W."/>
            <person name="Choi C."/>
            <person name="Clum A."/>
            <person name="Coughlan A.Y."/>
            <person name="Deshpande S."/>
            <person name="Douglass A.P."/>
            <person name="Hanson S.J."/>
            <person name="Klenk H.-P."/>
            <person name="LaButti K.M."/>
            <person name="Lapidus A."/>
            <person name="Lindquist E.A."/>
            <person name="Lipzen A.M."/>
            <person name="Meier-Kolthoff J.P."/>
            <person name="Ohm R.A."/>
            <person name="Otillar R.P."/>
            <person name="Pangilinan J.L."/>
            <person name="Peng Y."/>
            <person name="Rokas A."/>
            <person name="Rosa C.A."/>
            <person name="Scheuner C."/>
            <person name="Sibirny A.A."/>
            <person name="Slot J.C."/>
            <person name="Stielow J.B."/>
            <person name="Sun H."/>
            <person name="Kurtzman C.P."/>
            <person name="Blackwell M."/>
            <person name="Grigoriev I.V."/>
            <person name="Jeffries T.W."/>
        </authorList>
    </citation>
    <scope>NUCLEOTIDE SEQUENCE [LARGE SCALE GENOMIC DNA]</scope>
    <source>
        <strain evidence="6 7">DSM 6958</strain>
    </source>
</reference>
<dbReference type="EC" id="3.2.1.28" evidence="3"/>
<evidence type="ECO:0000313" key="7">
    <source>
        <dbReference type="Proteomes" id="UP000095009"/>
    </source>
</evidence>
<feature type="non-terminal residue" evidence="6">
    <location>
        <position position="1"/>
    </location>
</feature>
<dbReference type="PANTHER" id="PTHR11051">
    <property type="entry name" value="GLYCOSYL HYDROLASE-RELATED"/>
    <property type="match status" value="1"/>
</dbReference>
<dbReference type="Gene3D" id="2.70.98.40">
    <property type="entry name" value="Glycoside hydrolase, family 65, N-terminal domain"/>
    <property type="match status" value="1"/>
</dbReference>
<comment type="catalytic activity">
    <reaction evidence="1">
        <text>alpha,alpha-trehalose + H2O = alpha-D-glucose + beta-D-glucose</text>
        <dbReference type="Rhea" id="RHEA:32675"/>
        <dbReference type="ChEBI" id="CHEBI:15377"/>
        <dbReference type="ChEBI" id="CHEBI:15903"/>
        <dbReference type="ChEBI" id="CHEBI:16551"/>
        <dbReference type="ChEBI" id="CHEBI:17925"/>
        <dbReference type="EC" id="3.2.1.28"/>
    </reaction>
</comment>
<dbReference type="Pfam" id="PF03636">
    <property type="entry name" value="Glyco_hydro_65N"/>
    <property type="match status" value="1"/>
</dbReference>
<evidence type="ECO:0000259" key="5">
    <source>
        <dbReference type="Pfam" id="PF03636"/>
    </source>
</evidence>
<comment type="similarity">
    <text evidence="2">Belongs to the glycosyl hydrolase 65 family.</text>
</comment>
<keyword evidence="7" id="KW-1185">Reference proteome</keyword>
<feature type="non-terminal residue" evidence="6">
    <location>
        <position position="883"/>
    </location>
</feature>
<dbReference type="SUPFAM" id="SSF48208">
    <property type="entry name" value="Six-hairpin glycosidases"/>
    <property type="match status" value="1"/>
</dbReference>
<dbReference type="GO" id="GO:0030246">
    <property type="term" value="F:carbohydrate binding"/>
    <property type="evidence" value="ECO:0007669"/>
    <property type="project" value="InterPro"/>
</dbReference>